<protein>
    <recommendedName>
        <fullName evidence="3">Protein kinase domain-containing protein</fullName>
    </recommendedName>
</protein>
<dbReference type="Gene3D" id="1.10.510.10">
    <property type="entry name" value="Transferase(Phosphotransferase) domain 1"/>
    <property type="match status" value="1"/>
</dbReference>
<dbReference type="Proteomes" id="UP000886595">
    <property type="component" value="Unassembled WGS sequence"/>
</dbReference>
<gene>
    <name evidence="1" type="ORF">Bca52824_007578</name>
</gene>
<reference evidence="1 2" key="1">
    <citation type="submission" date="2020-02" db="EMBL/GenBank/DDBJ databases">
        <authorList>
            <person name="Ma Q."/>
            <person name="Huang Y."/>
            <person name="Song X."/>
            <person name="Pei D."/>
        </authorList>
    </citation>
    <scope>NUCLEOTIDE SEQUENCE [LARGE SCALE GENOMIC DNA]</scope>
    <source>
        <strain evidence="1">Sxm20200214</strain>
        <tissue evidence="1">Leaf</tissue>
    </source>
</reference>
<dbReference type="OrthoDB" id="4062651at2759"/>
<organism evidence="1 2">
    <name type="scientific">Brassica carinata</name>
    <name type="common">Ethiopian mustard</name>
    <name type="synonym">Abyssinian cabbage</name>
    <dbReference type="NCBI Taxonomy" id="52824"/>
    <lineage>
        <taxon>Eukaryota</taxon>
        <taxon>Viridiplantae</taxon>
        <taxon>Streptophyta</taxon>
        <taxon>Embryophyta</taxon>
        <taxon>Tracheophyta</taxon>
        <taxon>Spermatophyta</taxon>
        <taxon>Magnoliopsida</taxon>
        <taxon>eudicotyledons</taxon>
        <taxon>Gunneridae</taxon>
        <taxon>Pentapetalae</taxon>
        <taxon>rosids</taxon>
        <taxon>malvids</taxon>
        <taxon>Brassicales</taxon>
        <taxon>Brassicaceae</taxon>
        <taxon>Brassiceae</taxon>
        <taxon>Brassica</taxon>
    </lineage>
</organism>
<dbReference type="SUPFAM" id="SSF56112">
    <property type="entry name" value="Protein kinase-like (PK-like)"/>
    <property type="match status" value="1"/>
</dbReference>
<name>A0A8X8B765_BRACI</name>
<proteinExistence type="predicted"/>
<evidence type="ECO:0000313" key="1">
    <source>
        <dbReference type="EMBL" id="KAG2324850.1"/>
    </source>
</evidence>
<sequence length="61" mass="7029">MDPIYIATDRLTEYSDVFSFGILMLVLLTGRPPFLVGSDGVLDPNRSMVDYVRDLQERRTY</sequence>
<dbReference type="InterPro" id="IPR011009">
    <property type="entry name" value="Kinase-like_dom_sf"/>
</dbReference>
<dbReference type="EMBL" id="JAAMPC010000002">
    <property type="protein sequence ID" value="KAG2324850.1"/>
    <property type="molecule type" value="Genomic_DNA"/>
</dbReference>
<keyword evidence="2" id="KW-1185">Reference proteome</keyword>
<dbReference type="AlphaFoldDB" id="A0A8X8B765"/>
<comment type="caution">
    <text evidence="1">The sequence shown here is derived from an EMBL/GenBank/DDBJ whole genome shotgun (WGS) entry which is preliminary data.</text>
</comment>
<accession>A0A8X8B765</accession>
<evidence type="ECO:0008006" key="3">
    <source>
        <dbReference type="Google" id="ProtNLM"/>
    </source>
</evidence>
<evidence type="ECO:0000313" key="2">
    <source>
        <dbReference type="Proteomes" id="UP000886595"/>
    </source>
</evidence>